<proteinExistence type="predicted"/>
<evidence type="ECO:0000313" key="1">
    <source>
        <dbReference type="EMBL" id="ABX22887.1"/>
    </source>
</evidence>
<dbReference type="HOGENOM" id="CLU_3122390_0_0_6"/>
<keyword evidence="2" id="KW-1185">Reference proteome</keyword>
<reference evidence="1 2" key="1">
    <citation type="submission" date="2007-11" db="EMBL/GenBank/DDBJ databases">
        <authorList>
            <consortium name="The Salmonella enterica serovar Arizonae Genome Sequencing Project"/>
            <person name="McClelland M."/>
            <person name="Sanderson E.K."/>
            <person name="Porwollik S."/>
            <person name="Spieth J."/>
            <person name="Clifton W.S."/>
            <person name="Fulton R."/>
            <person name="Chunyan W."/>
            <person name="Wollam A."/>
            <person name="Shah N."/>
            <person name="Pepin K."/>
            <person name="Bhonagiri V."/>
            <person name="Nash W."/>
            <person name="Johnson M."/>
            <person name="Thiruvilangam P."/>
            <person name="Wilson R."/>
        </authorList>
    </citation>
    <scope>NUCLEOTIDE SEQUENCE [LARGE SCALE GENOMIC DNA]</scope>
    <source>
        <strain evidence="2">ATCC BAA-731 / CDC346-86 / RSK2980</strain>
    </source>
</reference>
<name>A9MRY5_SALAR</name>
<accession>A9MRY5</accession>
<dbReference type="AlphaFoldDB" id="A9MRY5"/>
<dbReference type="KEGG" id="ses:SARI_03046"/>
<evidence type="ECO:0000313" key="2">
    <source>
        <dbReference type="Proteomes" id="UP000002084"/>
    </source>
</evidence>
<sequence length="50" mass="5337">MWITAHPSPNAGLAKTTATALLPGVTSEKRGRGGARHAYESRCAMRLMLV</sequence>
<dbReference type="EMBL" id="CP000880">
    <property type="protein sequence ID" value="ABX22887.1"/>
    <property type="molecule type" value="Genomic_DNA"/>
</dbReference>
<gene>
    <name evidence="1" type="ordered locus">SARI_03046</name>
</gene>
<dbReference type="Proteomes" id="UP000002084">
    <property type="component" value="Chromosome"/>
</dbReference>
<organism evidence="1 2">
    <name type="scientific">Salmonella arizonae (strain ATCC BAA-731 / CDC346-86 / RSK2980)</name>
    <dbReference type="NCBI Taxonomy" id="41514"/>
    <lineage>
        <taxon>Bacteria</taxon>
        <taxon>Pseudomonadati</taxon>
        <taxon>Pseudomonadota</taxon>
        <taxon>Gammaproteobacteria</taxon>
        <taxon>Enterobacterales</taxon>
        <taxon>Enterobacteriaceae</taxon>
        <taxon>Salmonella</taxon>
    </lineage>
</organism>
<protein>
    <submittedName>
        <fullName evidence="1">Uncharacterized protein</fullName>
    </submittedName>
</protein>